<protein>
    <submittedName>
        <fullName evidence="1">Uncharacterized protein</fullName>
    </submittedName>
</protein>
<reference evidence="1 2" key="1">
    <citation type="journal article" date="2016" name="Appl. Environ. Microbiol.">
        <title>Lack of Overt Genome Reduction in the Bryostatin-Producing Bryozoan Symbiont "Candidatus Endobugula sertula".</title>
        <authorList>
            <person name="Miller I.J."/>
            <person name="Vanee N."/>
            <person name="Fong S.S."/>
            <person name="Lim-Fong G.E."/>
            <person name="Kwan J.C."/>
        </authorList>
    </citation>
    <scope>NUCLEOTIDE SEQUENCE [LARGE SCALE GENOMIC DNA]</scope>
    <source>
        <strain evidence="1">AB1-4</strain>
    </source>
</reference>
<dbReference type="EMBL" id="MDLC01000010">
    <property type="protein sequence ID" value="ODS24376.1"/>
    <property type="molecule type" value="Genomic_DNA"/>
</dbReference>
<name>A0A1D2QS16_9GAMM</name>
<gene>
    <name evidence="1" type="ORF">AB835_04230</name>
</gene>
<dbReference type="Proteomes" id="UP000242502">
    <property type="component" value="Unassembled WGS sequence"/>
</dbReference>
<proteinExistence type="predicted"/>
<evidence type="ECO:0000313" key="2">
    <source>
        <dbReference type="Proteomes" id="UP000242502"/>
    </source>
</evidence>
<sequence>MYCNLHVFFLKVNQITIYKKFTNLEEEIIIMYLDIHFYTTNKETLSRFYSKHVFLILGMLCAFMLSMMSTTAQAQSDNDNYFWNTMRNPKKEAIDSTILQGMTPNAFYVVRLYDNKGCGLQWGHVVYENERNAKFDCSSEGDDLVLRIIPRSEGTSEVEGLLYAIGPNSNKMCGLQWDIKLTEYNERNAKFDCGDEGPSVMKITASGNDMFTIQTIAPKNGDKCKLQWDSRVINDNEHNAKFDCTSNKGDPVKIVRLMDQLT</sequence>
<dbReference type="AlphaFoldDB" id="A0A1D2QS16"/>
<dbReference type="STRING" id="62101.AB835_04230"/>
<organism evidence="1 2">
    <name type="scientific">Candidatus Endobugula sertula</name>
    <name type="common">Bugula neritina bacterial symbiont</name>
    <dbReference type="NCBI Taxonomy" id="62101"/>
    <lineage>
        <taxon>Bacteria</taxon>
        <taxon>Pseudomonadati</taxon>
        <taxon>Pseudomonadota</taxon>
        <taxon>Gammaproteobacteria</taxon>
        <taxon>Cellvibrionales</taxon>
        <taxon>Cellvibrionaceae</taxon>
        <taxon>Candidatus Endobugula</taxon>
    </lineage>
</organism>
<accession>A0A1D2QS16</accession>
<evidence type="ECO:0000313" key="1">
    <source>
        <dbReference type="EMBL" id="ODS24376.1"/>
    </source>
</evidence>
<comment type="caution">
    <text evidence="1">The sequence shown here is derived from an EMBL/GenBank/DDBJ whole genome shotgun (WGS) entry which is preliminary data.</text>
</comment>